<feature type="binding site" evidence="7">
    <location>
        <position position="94"/>
    </location>
    <ligand>
        <name>Fe cation</name>
        <dbReference type="ChEBI" id="CHEBI:24875"/>
    </ligand>
</feature>
<dbReference type="Proteomes" id="UP000287022">
    <property type="component" value="Unassembled WGS sequence"/>
</dbReference>
<dbReference type="PANTHER" id="PTHR41536:SF1">
    <property type="entry name" value="PKHD-TYPE HYDROXYLASE YBIX"/>
    <property type="match status" value="1"/>
</dbReference>
<dbReference type="Gene3D" id="4.10.860.20">
    <property type="entry name" value="Rabenosyn, Rab binding domain"/>
    <property type="match status" value="1"/>
</dbReference>
<dbReference type="PROSITE" id="PS51471">
    <property type="entry name" value="FE2OG_OXY"/>
    <property type="match status" value="1"/>
</dbReference>
<evidence type="ECO:0000259" key="8">
    <source>
        <dbReference type="PROSITE" id="PS51471"/>
    </source>
</evidence>
<dbReference type="RefSeq" id="WP_026860200.1">
    <property type="nucleotide sequence ID" value="NZ_PIQE01000002.1"/>
</dbReference>
<dbReference type="EMBL" id="PIQE01000002">
    <property type="protein sequence ID" value="RUO72619.1"/>
    <property type="molecule type" value="Genomic_DNA"/>
</dbReference>
<dbReference type="NCBIfam" id="NF003975">
    <property type="entry name" value="PRK05467.1-4"/>
    <property type="match status" value="1"/>
</dbReference>
<keyword evidence="5 7" id="KW-0560">Oxidoreductase</keyword>
<dbReference type="InterPro" id="IPR041097">
    <property type="entry name" value="PKHD_C"/>
</dbReference>
<keyword evidence="10" id="KW-1185">Reference proteome</keyword>
<dbReference type="InterPro" id="IPR005123">
    <property type="entry name" value="Oxoglu/Fe-dep_dioxygenase_dom"/>
</dbReference>
<dbReference type="InterPro" id="IPR006620">
    <property type="entry name" value="Pro_4_hyd_alph"/>
</dbReference>
<dbReference type="NCBIfam" id="NF003974">
    <property type="entry name" value="PRK05467.1-3"/>
    <property type="match status" value="1"/>
</dbReference>
<dbReference type="Pfam" id="PF13640">
    <property type="entry name" value="2OG-FeII_Oxy_3"/>
    <property type="match status" value="1"/>
</dbReference>
<evidence type="ECO:0000256" key="3">
    <source>
        <dbReference type="ARBA" id="ARBA00022896"/>
    </source>
</evidence>
<evidence type="ECO:0000313" key="9">
    <source>
        <dbReference type="EMBL" id="RUO72619.1"/>
    </source>
</evidence>
<dbReference type="SMART" id="SM00702">
    <property type="entry name" value="P4Hc"/>
    <property type="match status" value="1"/>
</dbReference>
<gene>
    <name evidence="9" type="ORF">CWI80_08715</name>
</gene>
<evidence type="ECO:0000256" key="1">
    <source>
        <dbReference type="ARBA" id="ARBA00001961"/>
    </source>
</evidence>
<proteinExistence type="inferred from homology"/>
<feature type="binding site" evidence="7">
    <location>
        <position position="92"/>
    </location>
    <ligand>
        <name>Fe cation</name>
        <dbReference type="ChEBI" id="CHEBI:24875"/>
    </ligand>
</feature>
<evidence type="ECO:0000256" key="5">
    <source>
        <dbReference type="ARBA" id="ARBA00023002"/>
    </source>
</evidence>
<dbReference type="GO" id="GO:0006879">
    <property type="term" value="P:intracellular iron ion homeostasis"/>
    <property type="evidence" value="ECO:0007669"/>
    <property type="project" value="TreeGrafter"/>
</dbReference>
<sequence length="216" mass="24555">MILHIQQVIDAGTLSVIRDKLQQQVFANGLETAGWAAEKVKQNQQLRAPHPIIELLQQRLMAHPLVKAAAQPAQWVNVMVNRYDTGQHYGTHMDDALMGGVRTDLSFTLGLSAADSYQGGALVIEDSSGERSWRLEQGDVLLYPTQFLHRVEAVTEGTRFALVGWIESMLREPQQREMCFDLHQAMQAEFQQHGKTAQYDLLSKTYQNLLRRWAKR</sequence>
<feature type="domain" description="Fe2OG dioxygenase" evidence="8">
    <location>
        <begin position="72"/>
        <end position="168"/>
    </location>
</feature>
<evidence type="ECO:0000256" key="6">
    <source>
        <dbReference type="ARBA" id="ARBA00023004"/>
    </source>
</evidence>
<dbReference type="AlphaFoldDB" id="A0A432Z472"/>
<dbReference type="GO" id="GO:0005506">
    <property type="term" value="F:iron ion binding"/>
    <property type="evidence" value="ECO:0007669"/>
    <property type="project" value="UniProtKB-UniRule"/>
</dbReference>
<dbReference type="InterPro" id="IPR023550">
    <property type="entry name" value="PKHD_hydroxylase"/>
</dbReference>
<comment type="cofactor">
    <cofactor evidence="1 7">
        <name>L-ascorbate</name>
        <dbReference type="ChEBI" id="CHEBI:38290"/>
    </cofactor>
</comment>
<protein>
    <submittedName>
        <fullName evidence="9">Fe2+-dependent dioxygenase</fullName>
    </submittedName>
</protein>
<dbReference type="Gene3D" id="2.60.120.620">
    <property type="entry name" value="q2cbj1_9rhob like domain"/>
    <property type="match status" value="1"/>
</dbReference>
<dbReference type="GO" id="GO:0006974">
    <property type="term" value="P:DNA damage response"/>
    <property type="evidence" value="ECO:0007669"/>
    <property type="project" value="TreeGrafter"/>
</dbReference>
<keyword evidence="2 7" id="KW-0479">Metal-binding</keyword>
<dbReference type="GO" id="GO:0016706">
    <property type="term" value="F:2-oxoglutarate-dependent dioxygenase activity"/>
    <property type="evidence" value="ECO:0007669"/>
    <property type="project" value="UniProtKB-UniRule"/>
</dbReference>
<feature type="binding site" evidence="7">
    <location>
        <position position="159"/>
    </location>
    <ligand>
        <name>2-oxoglutarate</name>
        <dbReference type="ChEBI" id="CHEBI:16810"/>
    </ligand>
</feature>
<organism evidence="9 10">
    <name type="scientific">Pseudidiomarina sediminum</name>
    <dbReference type="NCBI Taxonomy" id="431675"/>
    <lineage>
        <taxon>Bacteria</taxon>
        <taxon>Pseudomonadati</taxon>
        <taxon>Pseudomonadota</taxon>
        <taxon>Gammaproteobacteria</taxon>
        <taxon>Alteromonadales</taxon>
        <taxon>Idiomarinaceae</taxon>
        <taxon>Pseudidiomarina</taxon>
    </lineage>
</organism>
<dbReference type="PANTHER" id="PTHR41536">
    <property type="entry name" value="PKHD-TYPE HYDROXYLASE YBIX"/>
    <property type="match status" value="1"/>
</dbReference>
<evidence type="ECO:0000313" key="10">
    <source>
        <dbReference type="Proteomes" id="UP000287022"/>
    </source>
</evidence>
<evidence type="ECO:0000256" key="2">
    <source>
        <dbReference type="ARBA" id="ARBA00022723"/>
    </source>
</evidence>
<dbReference type="GO" id="GO:0031418">
    <property type="term" value="F:L-ascorbic acid binding"/>
    <property type="evidence" value="ECO:0007669"/>
    <property type="project" value="UniProtKB-KW"/>
</dbReference>
<reference evidence="10" key="1">
    <citation type="journal article" date="2018" name="Front. Microbiol.">
        <title>Genome-Based Analysis Reveals the Taxonomy and Diversity of the Family Idiomarinaceae.</title>
        <authorList>
            <person name="Liu Y."/>
            <person name="Lai Q."/>
            <person name="Shao Z."/>
        </authorList>
    </citation>
    <scope>NUCLEOTIDE SEQUENCE [LARGE SCALE GENOMIC DNA]</scope>
    <source>
        <strain evidence="10">c121</strain>
    </source>
</reference>
<keyword evidence="3 7" id="KW-0847">Vitamin C</keyword>
<dbReference type="Pfam" id="PF18331">
    <property type="entry name" value="PKHD_C"/>
    <property type="match status" value="1"/>
</dbReference>
<evidence type="ECO:0000256" key="4">
    <source>
        <dbReference type="ARBA" id="ARBA00022964"/>
    </source>
</evidence>
<feature type="binding site" evidence="7">
    <location>
        <position position="149"/>
    </location>
    <ligand>
        <name>Fe cation</name>
        <dbReference type="ChEBI" id="CHEBI:24875"/>
    </ligand>
</feature>
<accession>A0A432Z472</accession>
<dbReference type="InterPro" id="IPR044862">
    <property type="entry name" value="Pro_4_hyd_alph_FE2OG_OXY"/>
</dbReference>
<dbReference type="HAMAP" id="MF_00657">
    <property type="entry name" value="Hydroxyl_YbiX"/>
    <property type="match status" value="1"/>
</dbReference>
<keyword evidence="4 7" id="KW-0223">Dioxygenase</keyword>
<comment type="cofactor">
    <cofactor evidence="7">
        <name>Fe(2+)</name>
        <dbReference type="ChEBI" id="CHEBI:29033"/>
    </cofactor>
    <text evidence="7">Binds 1 Fe(2+) ion per subunit.</text>
</comment>
<evidence type="ECO:0000256" key="7">
    <source>
        <dbReference type="HAMAP-Rule" id="MF_00657"/>
    </source>
</evidence>
<dbReference type="STRING" id="1122124.GCA_000423165_01403"/>
<name>A0A432Z472_9GAMM</name>
<keyword evidence="6 7" id="KW-0408">Iron</keyword>
<comment type="caution">
    <text evidence="9">The sequence shown here is derived from an EMBL/GenBank/DDBJ whole genome shotgun (WGS) entry which is preliminary data.</text>
</comment>